<keyword evidence="7" id="KW-0500">Molybdenum</keyword>
<dbReference type="InterPro" id="IPR009010">
    <property type="entry name" value="Asp_de-COase-like_dom_sf"/>
</dbReference>
<dbReference type="InterPro" id="IPR001094">
    <property type="entry name" value="Flavdoxin-like"/>
</dbReference>
<evidence type="ECO:0000256" key="9">
    <source>
        <dbReference type="ARBA" id="ARBA00022643"/>
    </source>
</evidence>
<comment type="cofactor">
    <cofactor evidence="1">
        <name>FMN</name>
        <dbReference type="ChEBI" id="CHEBI:58210"/>
    </cofactor>
</comment>
<evidence type="ECO:0000256" key="5">
    <source>
        <dbReference type="ARBA" id="ARBA00008747"/>
    </source>
</evidence>
<evidence type="ECO:0000256" key="4">
    <source>
        <dbReference type="ARBA" id="ARBA00001974"/>
    </source>
</evidence>
<dbReference type="NCBIfam" id="NF004859">
    <property type="entry name" value="PRK06214.1"/>
    <property type="match status" value="1"/>
</dbReference>
<dbReference type="CDD" id="cd06199">
    <property type="entry name" value="SiR"/>
    <property type="match status" value="1"/>
</dbReference>
<dbReference type="EC" id="1.8.1.2" evidence="27"/>
<dbReference type="GO" id="GO:0050140">
    <property type="term" value="F:nitrate reductase (cytochrome) activity"/>
    <property type="evidence" value="ECO:0007669"/>
    <property type="project" value="UniProtKB-EC"/>
</dbReference>
<dbReference type="PANTHER" id="PTHR43105:SF9">
    <property type="entry name" value="NADPH-FE(3+) OXIDOREDUCTASE SUBUNIT ALPHA"/>
    <property type="match status" value="1"/>
</dbReference>
<dbReference type="Gene3D" id="3.40.50.80">
    <property type="entry name" value="Nucleotide-binding domain of ferredoxin-NADP reductase (FNR) module"/>
    <property type="match status" value="1"/>
</dbReference>
<dbReference type="InterPro" id="IPR001709">
    <property type="entry name" value="Flavoprot_Pyr_Nucl_cyt_Rdtase"/>
</dbReference>
<evidence type="ECO:0000256" key="7">
    <source>
        <dbReference type="ARBA" id="ARBA00022505"/>
    </source>
</evidence>
<comment type="catalytic activity">
    <reaction evidence="22">
        <text>hydrogen sulfide + 3 NADP(+) + 3 H2O = sulfite + 3 NADPH + 4 H(+)</text>
        <dbReference type="Rhea" id="RHEA:13801"/>
        <dbReference type="ChEBI" id="CHEBI:15377"/>
        <dbReference type="ChEBI" id="CHEBI:15378"/>
        <dbReference type="ChEBI" id="CHEBI:17359"/>
        <dbReference type="ChEBI" id="CHEBI:29919"/>
        <dbReference type="ChEBI" id="CHEBI:57783"/>
        <dbReference type="ChEBI" id="CHEBI:58349"/>
        <dbReference type="EC" id="1.8.1.2"/>
    </reaction>
</comment>
<dbReference type="GO" id="GO:0010181">
    <property type="term" value="F:FMN binding"/>
    <property type="evidence" value="ECO:0007669"/>
    <property type="project" value="InterPro"/>
</dbReference>
<comment type="similarity">
    <text evidence="5">Belongs to the prokaryotic molybdopterin-containing oxidoreductase family. NasA/NapA/NarB subfamily.</text>
</comment>
<evidence type="ECO:0000256" key="2">
    <source>
        <dbReference type="ARBA" id="ARBA00001942"/>
    </source>
</evidence>
<evidence type="ECO:0000256" key="19">
    <source>
        <dbReference type="ARBA" id="ARBA00023063"/>
    </source>
</evidence>
<dbReference type="GO" id="GO:0042128">
    <property type="term" value="P:nitrate assimilation"/>
    <property type="evidence" value="ECO:0007669"/>
    <property type="project" value="UniProtKB-KW"/>
</dbReference>
<dbReference type="SUPFAM" id="SSF53706">
    <property type="entry name" value="Formate dehydrogenase/DMSO reductase, domains 1-3"/>
    <property type="match status" value="1"/>
</dbReference>
<dbReference type="SUPFAM" id="SSF63380">
    <property type="entry name" value="Riboflavin synthase domain-like"/>
    <property type="match status" value="1"/>
</dbReference>
<dbReference type="CDD" id="cd02791">
    <property type="entry name" value="MopB_CT_Nitrate-R-NapA-like"/>
    <property type="match status" value="1"/>
</dbReference>
<dbReference type="PROSITE" id="PS50902">
    <property type="entry name" value="FLAVODOXIN_LIKE"/>
    <property type="match status" value="1"/>
</dbReference>
<dbReference type="GO" id="GO:0046872">
    <property type="term" value="F:metal ion binding"/>
    <property type="evidence" value="ECO:0007669"/>
    <property type="project" value="UniProtKB-KW"/>
</dbReference>
<proteinExistence type="inferred from homology"/>
<dbReference type="Proteomes" id="UP001246473">
    <property type="component" value="Unassembled WGS sequence"/>
</dbReference>
<keyword evidence="19" id="KW-0534">Nitrate assimilation</keyword>
<dbReference type="InterPro" id="IPR041957">
    <property type="entry name" value="CT_Nitrate-R-NapA-like"/>
</dbReference>
<dbReference type="InterPro" id="IPR006963">
    <property type="entry name" value="Mopterin_OxRdtase_4Fe-4S_dom"/>
</dbReference>
<dbReference type="RefSeq" id="WP_106353111.1">
    <property type="nucleotide sequence ID" value="NZ_JANSLM010000011.1"/>
</dbReference>
<comment type="cofactor">
    <cofactor evidence="3">
        <name>[4Fe-4S] cluster</name>
        <dbReference type="ChEBI" id="CHEBI:49883"/>
    </cofactor>
</comment>
<evidence type="ECO:0000256" key="23">
    <source>
        <dbReference type="ARBA" id="ARBA00055000"/>
    </source>
</evidence>
<organism evidence="27 28">
    <name type="scientific">Paraburkholderia fungorum</name>
    <dbReference type="NCBI Taxonomy" id="134537"/>
    <lineage>
        <taxon>Bacteria</taxon>
        <taxon>Pseudomonadati</taxon>
        <taxon>Pseudomonadota</taxon>
        <taxon>Betaproteobacteria</taxon>
        <taxon>Burkholderiales</taxon>
        <taxon>Burkholderiaceae</taxon>
        <taxon>Paraburkholderia</taxon>
    </lineage>
</organism>
<dbReference type="Gene3D" id="2.40.40.20">
    <property type="match status" value="1"/>
</dbReference>
<evidence type="ECO:0000259" key="25">
    <source>
        <dbReference type="PROSITE" id="PS51384"/>
    </source>
</evidence>
<dbReference type="InterPro" id="IPR006657">
    <property type="entry name" value="MoPterin_dinucl-bd_dom"/>
</dbReference>
<dbReference type="SUPFAM" id="SSF52218">
    <property type="entry name" value="Flavoproteins"/>
    <property type="match status" value="1"/>
</dbReference>
<evidence type="ECO:0000256" key="18">
    <source>
        <dbReference type="ARBA" id="ARBA00023014"/>
    </source>
</evidence>
<dbReference type="SUPFAM" id="SSF52343">
    <property type="entry name" value="Ferredoxin reductase-like, C-terminal NADP-linked domain"/>
    <property type="match status" value="1"/>
</dbReference>
<dbReference type="FunFam" id="3.40.50.80:FF:000001">
    <property type="entry name" value="NADPH--cytochrome P450 reductase 1"/>
    <property type="match status" value="1"/>
</dbReference>
<keyword evidence="15" id="KW-0813">Transport</keyword>
<dbReference type="PRINTS" id="PR00371">
    <property type="entry name" value="FPNCR"/>
</dbReference>
<keyword evidence="20" id="KW-0028">Amino-acid biosynthesis</keyword>
<dbReference type="PRINTS" id="PR00369">
    <property type="entry name" value="FLAVODOXIN"/>
</dbReference>
<evidence type="ECO:0000256" key="10">
    <source>
        <dbReference type="ARBA" id="ARBA00022723"/>
    </source>
</evidence>
<dbReference type="CDD" id="cd02754">
    <property type="entry name" value="MopB_Nitrate-R-NapA-like"/>
    <property type="match status" value="1"/>
</dbReference>
<dbReference type="InterPro" id="IPR003097">
    <property type="entry name" value="CysJ-like_FAD-binding"/>
</dbReference>
<dbReference type="Pfam" id="PF01568">
    <property type="entry name" value="Molydop_binding"/>
    <property type="match status" value="1"/>
</dbReference>
<dbReference type="InterPro" id="IPR023173">
    <property type="entry name" value="NADPH_Cyt_P450_Rdtase_alpha"/>
</dbReference>
<dbReference type="InterPro" id="IPR001433">
    <property type="entry name" value="OxRdtase_FAD/NAD-bd"/>
</dbReference>
<dbReference type="Gene3D" id="2.20.25.90">
    <property type="entry name" value="ADC-like domains"/>
    <property type="match status" value="1"/>
</dbReference>
<keyword evidence="18" id="KW-0411">Iron-sulfur</keyword>
<dbReference type="InterPro" id="IPR050123">
    <property type="entry name" value="Prok_molybdopt-oxidoreductase"/>
</dbReference>
<keyword evidence="10" id="KW-0479">Metal-binding</keyword>
<dbReference type="GO" id="GO:0051539">
    <property type="term" value="F:4 iron, 4 sulfur cluster binding"/>
    <property type="evidence" value="ECO:0007669"/>
    <property type="project" value="UniProtKB-KW"/>
</dbReference>
<dbReference type="GO" id="GO:0004783">
    <property type="term" value="F:sulfite reductase (NADPH) activity"/>
    <property type="evidence" value="ECO:0007669"/>
    <property type="project" value="UniProtKB-EC"/>
</dbReference>
<keyword evidence="20" id="KW-0198">Cysteine biosynthesis</keyword>
<dbReference type="InterPro" id="IPR017927">
    <property type="entry name" value="FAD-bd_FR_type"/>
</dbReference>
<keyword evidence="13" id="KW-0274">FAD</keyword>
<dbReference type="GO" id="GO:0016020">
    <property type="term" value="C:membrane"/>
    <property type="evidence" value="ECO:0007669"/>
    <property type="project" value="TreeGrafter"/>
</dbReference>
<dbReference type="PROSITE" id="PS00551">
    <property type="entry name" value="MOLYBDOPTERIN_PROK_1"/>
    <property type="match status" value="1"/>
</dbReference>
<comment type="caution">
    <text evidence="27">The sequence shown here is derived from an EMBL/GenBank/DDBJ whole genome shotgun (WGS) entry which is preliminary data.</text>
</comment>
<evidence type="ECO:0000256" key="16">
    <source>
        <dbReference type="ARBA" id="ARBA00023002"/>
    </source>
</evidence>
<dbReference type="GO" id="GO:1990204">
    <property type="term" value="C:oxidoreductase complex"/>
    <property type="evidence" value="ECO:0007669"/>
    <property type="project" value="UniProtKB-ARBA"/>
</dbReference>
<evidence type="ECO:0000259" key="24">
    <source>
        <dbReference type="PROSITE" id="PS50902"/>
    </source>
</evidence>
<dbReference type="InterPro" id="IPR008254">
    <property type="entry name" value="Flavodoxin/NO_synth"/>
</dbReference>
<keyword evidence="6" id="KW-0004">4Fe-4S</keyword>
<dbReference type="Pfam" id="PF00258">
    <property type="entry name" value="Flavodoxin_1"/>
    <property type="match status" value="1"/>
</dbReference>
<dbReference type="EMBL" id="JANSLM010000011">
    <property type="protein sequence ID" value="MDT8841202.1"/>
    <property type="molecule type" value="Genomic_DNA"/>
</dbReference>
<evidence type="ECO:0000259" key="26">
    <source>
        <dbReference type="PROSITE" id="PS51669"/>
    </source>
</evidence>
<dbReference type="Pfam" id="PF00175">
    <property type="entry name" value="NAD_binding_1"/>
    <property type="match status" value="1"/>
</dbReference>
<dbReference type="Gene3D" id="3.40.50.360">
    <property type="match status" value="1"/>
</dbReference>
<sequence>MSSRNVKTVCPYCGVGCGMVLHVEDGQVVKISGDREHPANFGRLCTKGQSAHVALRKSGRLEGAFVRHARGQDPTPLPMAQAISDMAARLRGLLDAHGPDALSFYVSGQMSIEAQYLVNKLAKGFVGTNNIESNSRLCMASAGSGYKLSLGADGPPGSYDDIDHADLFFVIGANMADCHPVLFLRMMDRVKAGAKLIVVDPRRNTTADKADLFLQIKPGTDLALLNGLLHLLHENGHTDAAFIADVTQGWESMPAFLADYTAEKVAEITGLAAEDIRQAARMIGAAPEWMSCWTMGLNQSTHGTWHTNAICNLHLATGKICRRGSGPFSLTGQPNAMGGREMGYMGPGLPGQRSVLVEEDRVFIEELWGIPKGTLKTQAGNGTIDMFTRMAAGEIKACWIICTNPVASVANRQNAIAGLRAAELVIAQDAFLDTETNRYADVLLPGALWAEAEGVMINSERNLTLMQKGIEPPGAALPDWQIIARVACEMGFADAFSYASADEVFAEITRVSNPKTGYDLRGASHRRLKDTPLQWPLASSDAAERNPIRYLNDGVSQTLKERPDGSRPRLVFPTASGKAVFFARAYAAPAELPDGEFPIVLNTGRLQHQWHTMTKTGKVAMLNKLNPGPFVEIHPEDAATLGIKAKDPVEIRSRRGRAVLPAVVTERVQAGNCFAPMHWNDVFGDDFCINAVTSDAVDPISQQPELKFCAVALSPVAADAIEPVSSGDDGALIARTEPLTESLTEPPAAGVDVASSNALSADTATMKELHMPRIDALTSLLQLPAMPAPSFTESERAYLTGFVSALRSVEGQGIDSVPVLPPGAPFDPANRLYVDGLLAGLYSRSGTHAAVRAGTLAAPHDDATQASGVRILRVRPKVTLLWASQTGNTESLTERYATRLMESGFEIRTACMADYPVSALAKAQYVLLMSSTFGDGDPPDNAQGLWSQLTSDAAPRLDGLRYAVLALGDRNYDQFCGHGRRLDERLAAQGALRLMDRVDCDSEYQEQADAWLESIIVRIKEEDAALHAVPPGGMINAVVPGAVPTRTRPAASRLIGNLRLNRHGAAKDTRYFSLSTGDAGLEYEVGDALGVWPSNCPELVDELIGLSGLSADATVNVSGVGEMHLADALARHYEIARPSPAALAFIAARSSNSALRDLLGTERKADLKQWLWGQQLVDVLHEFPVKLTAAELTGMLKRLQPRLYSIASSPKAHPGEVHLTVAAVRYSNGRRQRKGVSSTFLADRASDVSVPVFVQKSAHFRLPHVPGTPIIMVGPGTGIAPFRGFLHERRARADKGRNWLFFGEQHAATDFYYRDELEAMRDSGVLTRLDLAFSRDQTEKIYVQDRMREQGAQLWAWLEDGAHFYVCGDANRMARDVDATLRHVVAQHGGMSEEKAAEYVSHLAQEKRYVRDVY</sequence>
<dbReference type="PROSITE" id="PS51384">
    <property type="entry name" value="FAD_FR"/>
    <property type="match status" value="1"/>
</dbReference>
<keyword evidence="14" id="KW-0521">NADP</keyword>
<evidence type="ECO:0000256" key="14">
    <source>
        <dbReference type="ARBA" id="ARBA00022857"/>
    </source>
</evidence>
<dbReference type="InterPro" id="IPR029039">
    <property type="entry name" value="Flavoprotein-like_sf"/>
</dbReference>
<dbReference type="Gene3D" id="3.40.228.10">
    <property type="entry name" value="Dimethylsulfoxide Reductase, domain 2"/>
    <property type="match status" value="1"/>
</dbReference>
<evidence type="ECO:0000256" key="12">
    <source>
        <dbReference type="ARBA" id="ARBA00022764"/>
    </source>
</evidence>
<dbReference type="Pfam" id="PF00384">
    <property type="entry name" value="Molybdopterin"/>
    <property type="match status" value="1"/>
</dbReference>
<dbReference type="Gene3D" id="2.40.30.10">
    <property type="entry name" value="Translation factors"/>
    <property type="match status" value="1"/>
</dbReference>
<gene>
    <name evidence="27" type="ORF">ParKJ_27620</name>
</gene>
<dbReference type="InterPro" id="IPR039261">
    <property type="entry name" value="FNR_nucleotide-bd"/>
</dbReference>
<evidence type="ECO:0000256" key="20">
    <source>
        <dbReference type="ARBA" id="ARBA00023192"/>
    </source>
</evidence>
<dbReference type="PANTHER" id="PTHR43105">
    <property type="entry name" value="RESPIRATORY NITRATE REDUCTASE"/>
    <property type="match status" value="1"/>
</dbReference>
<keyword evidence="17" id="KW-0408">Iron</keyword>
<comment type="cofactor">
    <cofactor evidence="4">
        <name>FAD</name>
        <dbReference type="ChEBI" id="CHEBI:57692"/>
    </cofactor>
</comment>
<evidence type="ECO:0000256" key="15">
    <source>
        <dbReference type="ARBA" id="ARBA00022982"/>
    </source>
</evidence>
<evidence type="ECO:0000313" key="27">
    <source>
        <dbReference type="EMBL" id="MDT8841202.1"/>
    </source>
</evidence>
<dbReference type="Gene3D" id="3.40.50.740">
    <property type="match status" value="1"/>
</dbReference>
<dbReference type="SUPFAM" id="SSF50692">
    <property type="entry name" value="ADC-like"/>
    <property type="match status" value="1"/>
</dbReference>
<comment type="catalytic activity">
    <reaction evidence="21">
        <text>2 Fe(II)-[cytochrome] + nitrate + 2 H(+) = 2 Fe(III)-[cytochrome] + nitrite + H2O</text>
        <dbReference type="Rhea" id="RHEA:12909"/>
        <dbReference type="Rhea" id="RHEA-COMP:11777"/>
        <dbReference type="Rhea" id="RHEA-COMP:11778"/>
        <dbReference type="ChEBI" id="CHEBI:15377"/>
        <dbReference type="ChEBI" id="CHEBI:15378"/>
        <dbReference type="ChEBI" id="CHEBI:16301"/>
        <dbReference type="ChEBI" id="CHEBI:17632"/>
        <dbReference type="ChEBI" id="CHEBI:29033"/>
        <dbReference type="ChEBI" id="CHEBI:29034"/>
        <dbReference type="EC" id="1.9.6.1"/>
    </reaction>
</comment>
<feature type="domain" description="Flavodoxin-like" evidence="24">
    <location>
        <begin position="878"/>
        <end position="1016"/>
    </location>
</feature>
<evidence type="ECO:0000256" key="1">
    <source>
        <dbReference type="ARBA" id="ARBA00001917"/>
    </source>
</evidence>
<keyword evidence="11" id="KW-0732">Signal</keyword>
<dbReference type="InterPro" id="IPR027467">
    <property type="entry name" value="MopterinOxRdtase_cofactor_BS"/>
</dbReference>
<comment type="function">
    <text evidence="23">Catalytic subunit of the periplasmic nitrate reductase complex NapAB. Receives electrons from NapB and catalyzes the reduction of nitrate to nitrite.</text>
</comment>
<evidence type="ECO:0000256" key="17">
    <source>
        <dbReference type="ARBA" id="ARBA00023004"/>
    </source>
</evidence>
<evidence type="ECO:0000256" key="11">
    <source>
        <dbReference type="ARBA" id="ARBA00022729"/>
    </source>
</evidence>
<evidence type="ECO:0000256" key="6">
    <source>
        <dbReference type="ARBA" id="ARBA00022485"/>
    </source>
</evidence>
<feature type="domain" description="FAD-binding FR-type" evidence="25">
    <location>
        <begin position="1047"/>
        <end position="1263"/>
    </location>
</feature>
<dbReference type="InterPro" id="IPR017938">
    <property type="entry name" value="Riboflavin_synthase-like_b-brl"/>
</dbReference>
<keyword evidence="12" id="KW-0574">Periplasm</keyword>
<dbReference type="Pfam" id="PF04879">
    <property type="entry name" value="Molybdop_Fe4S4"/>
    <property type="match status" value="1"/>
</dbReference>
<feature type="domain" description="4Fe-4S Mo/W bis-MGD-type" evidence="26">
    <location>
        <begin position="3"/>
        <end position="59"/>
    </location>
</feature>
<keyword evidence="8" id="KW-0285">Flavoprotein</keyword>
<dbReference type="GO" id="GO:0045333">
    <property type="term" value="P:cellular respiration"/>
    <property type="evidence" value="ECO:0007669"/>
    <property type="project" value="UniProtKB-ARBA"/>
</dbReference>
<evidence type="ECO:0000256" key="21">
    <source>
        <dbReference type="ARBA" id="ARBA00052176"/>
    </source>
</evidence>
<evidence type="ECO:0000256" key="8">
    <source>
        <dbReference type="ARBA" id="ARBA00022630"/>
    </source>
</evidence>
<keyword evidence="9" id="KW-0288">FMN</keyword>
<dbReference type="FunFam" id="2.40.40.20:FF:000005">
    <property type="entry name" value="Periplasmic nitrate reductase"/>
    <property type="match status" value="1"/>
</dbReference>
<dbReference type="Pfam" id="PF00667">
    <property type="entry name" value="FAD_binding_1"/>
    <property type="match status" value="1"/>
</dbReference>
<dbReference type="InterPro" id="IPR006656">
    <property type="entry name" value="Mopterin_OxRdtase"/>
</dbReference>
<dbReference type="SMART" id="SM00926">
    <property type="entry name" value="Molybdop_Fe4S4"/>
    <property type="match status" value="1"/>
</dbReference>
<name>A0AAP5QFC2_9BURK</name>
<dbReference type="PROSITE" id="PS51669">
    <property type="entry name" value="4FE4S_MOW_BIS_MGD"/>
    <property type="match status" value="1"/>
</dbReference>
<accession>A0AAP5QFC2</accession>
<evidence type="ECO:0000313" key="28">
    <source>
        <dbReference type="Proteomes" id="UP001246473"/>
    </source>
</evidence>
<keyword evidence="15" id="KW-0249">Electron transport</keyword>
<evidence type="ECO:0000256" key="22">
    <source>
        <dbReference type="ARBA" id="ARBA00052219"/>
    </source>
</evidence>
<dbReference type="GO" id="GO:0043546">
    <property type="term" value="F:molybdopterin cofactor binding"/>
    <property type="evidence" value="ECO:0007669"/>
    <property type="project" value="InterPro"/>
</dbReference>
<dbReference type="GO" id="GO:0019344">
    <property type="term" value="P:cysteine biosynthetic process"/>
    <property type="evidence" value="ECO:0007669"/>
    <property type="project" value="UniProtKB-KW"/>
</dbReference>
<keyword evidence="16 27" id="KW-0560">Oxidoreductase</keyword>
<evidence type="ECO:0000256" key="13">
    <source>
        <dbReference type="ARBA" id="ARBA00022827"/>
    </source>
</evidence>
<protein>
    <submittedName>
        <fullName evidence="27">Sulfite reductase subunit alpha</fullName>
        <ecNumber evidence="27">1.8.1.2</ecNumber>
    </submittedName>
</protein>
<dbReference type="Gene3D" id="1.20.990.10">
    <property type="entry name" value="NADPH-cytochrome p450 Reductase, Chain A, domain 3"/>
    <property type="match status" value="1"/>
</dbReference>
<comment type="cofactor">
    <cofactor evidence="2">
        <name>Mo-bis(molybdopterin guanine dinucleotide)</name>
        <dbReference type="ChEBI" id="CHEBI:60539"/>
    </cofactor>
</comment>
<reference evidence="27" key="1">
    <citation type="submission" date="2022-08" db="EMBL/GenBank/DDBJ databases">
        <authorList>
            <person name="Kim S.-J."/>
        </authorList>
    </citation>
    <scope>NUCLEOTIDE SEQUENCE</scope>
    <source>
        <strain evidence="27">KJ</strain>
    </source>
</reference>
<evidence type="ECO:0000256" key="3">
    <source>
        <dbReference type="ARBA" id="ARBA00001966"/>
    </source>
</evidence>